<accession>A0AAV0BM64</accession>
<comment type="caution">
    <text evidence="1">The sequence shown here is derived from an EMBL/GenBank/DDBJ whole genome shotgun (WGS) entry which is preliminary data.</text>
</comment>
<dbReference type="AlphaFoldDB" id="A0AAV0BM64"/>
<reference evidence="1" key="1">
    <citation type="submission" date="2022-06" db="EMBL/GenBank/DDBJ databases">
        <authorList>
            <consortium name="SYNGENTA / RWTH Aachen University"/>
        </authorList>
    </citation>
    <scope>NUCLEOTIDE SEQUENCE</scope>
</reference>
<sequence>MKTELMGGSQKFLEKAACLGLARLVRLGSGTAGLGLGQAKEAGLGLGKLGRKELGLVGVSLGQAWKNGAWLGWWTAALAVKEGLGGQAQLLSAIERQASRKIDCNLPWCCKEGKQAGFAGLGRNEDWLQHQLNKRQTGLRGLLAVARKDREGWAWSRAGQAGLGRVVLGLAGLGLWQYRDSWRVAMAGLGRVVLGLAGLGLWQYRDSWRAARQDRDSWAWSKAGQGGMEGRTAGFGLAQAWLLSGFERQAQRRIDYNLPWHCKGGKQAGRVYWAGAEEMKERAGWADAGVAGLELEEGWHQH</sequence>
<protein>
    <submittedName>
        <fullName evidence="1">Uncharacterized protein</fullName>
    </submittedName>
</protein>
<evidence type="ECO:0000313" key="1">
    <source>
        <dbReference type="EMBL" id="CAH7687445.1"/>
    </source>
</evidence>
<proteinExistence type="predicted"/>
<name>A0AAV0BM64_PHAPC</name>
<dbReference type="Proteomes" id="UP001153365">
    <property type="component" value="Unassembled WGS sequence"/>
</dbReference>
<evidence type="ECO:0000313" key="2">
    <source>
        <dbReference type="Proteomes" id="UP001153365"/>
    </source>
</evidence>
<organism evidence="1 2">
    <name type="scientific">Phakopsora pachyrhizi</name>
    <name type="common">Asian soybean rust disease fungus</name>
    <dbReference type="NCBI Taxonomy" id="170000"/>
    <lineage>
        <taxon>Eukaryota</taxon>
        <taxon>Fungi</taxon>
        <taxon>Dikarya</taxon>
        <taxon>Basidiomycota</taxon>
        <taxon>Pucciniomycotina</taxon>
        <taxon>Pucciniomycetes</taxon>
        <taxon>Pucciniales</taxon>
        <taxon>Phakopsoraceae</taxon>
        <taxon>Phakopsora</taxon>
    </lineage>
</organism>
<dbReference type="EMBL" id="CALTRL010005872">
    <property type="protein sequence ID" value="CAH7687445.1"/>
    <property type="molecule type" value="Genomic_DNA"/>
</dbReference>
<gene>
    <name evidence="1" type="ORF">PPACK8108_LOCUS22226</name>
</gene>
<keyword evidence="2" id="KW-1185">Reference proteome</keyword>